<gene>
    <name evidence="6" type="ORF">BDY21DRAFT_298782</name>
</gene>
<evidence type="ECO:0000313" key="7">
    <source>
        <dbReference type="Proteomes" id="UP000799766"/>
    </source>
</evidence>
<dbReference type="PANTHER" id="PTHR13608:SF3">
    <property type="entry name" value="ARMADILLO-LIKE HELICAL DOMAIN-CONTAINING PROTEIN 3"/>
    <property type="match status" value="1"/>
</dbReference>
<evidence type="ECO:0000256" key="2">
    <source>
        <dbReference type="ARBA" id="ARBA00022692"/>
    </source>
</evidence>
<dbReference type="Pfam" id="PF08427">
    <property type="entry name" value="ARMH3_C"/>
    <property type="match status" value="1"/>
</dbReference>
<evidence type="ECO:0000313" key="6">
    <source>
        <dbReference type="EMBL" id="KAF2460635.1"/>
    </source>
</evidence>
<organism evidence="6 7">
    <name type="scientific">Lineolata rhizophorae</name>
    <dbReference type="NCBI Taxonomy" id="578093"/>
    <lineage>
        <taxon>Eukaryota</taxon>
        <taxon>Fungi</taxon>
        <taxon>Dikarya</taxon>
        <taxon>Ascomycota</taxon>
        <taxon>Pezizomycotina</taxon>
        <taxon>Dothideomycetes</taxon>
        <taxon>Dothideomycetes incertae sedis</taxon>
        <taxon>Lineolatales</taxon>
        <taxon>Lineolataceae</taxon>
        <taxon>Lineolata</taxon>
    </lineage>
</organism>
<reference evidence="6" key="1">
    <citation type="journal article" date="2020" name="Stud. Mycol.">
        <title>101 Dothideomycetes genomes: a test case for predicting lifestyles and emergence of pathogens.</title>
        <authorList>
            <person name="Haridas S."/>
            <person name="Albert R."/>
            <person name="Binder M."/>
            <person name="Bloem J."/>
            <person name="Labutti K."/>
            <person name="Salamov A."/>
            <person name="Andreopoulos B."/>
            <person name="Baker S."/>
            <person name="Barry K."/>
            <person name="Bills G."/>
            <person name="Bluhm B."/>
            <person name="Cannon C."/>
            <person name="Castanera R."/>
            <person name="Culley D."/>
            <person name="Daum C."/>
            <person name="Ezra D."/>
            <person name="Gonzalez J."/>
            <person name="Henrissat B."/>
            <person name="Kuo A."/>
            <person name="Liang C."/>
            <person name="Lipzen A."/>
            <person name="Lutzoni F."/>
            <person name="Magnuson J."/>
            <person name="Mondo S."/>
            <person name="Nolan M."/>
            <person name="Ohm R."/>
            <person name="Pangilinan J."/>
            <person name="Park H.-J."/>
            <person name="Ramirez L."/>
            <person name="Alfaro M."/>
            <person name="Sun H."/>
            <person name="Tritt A."/>
            <person name="Yoshinaga Y."/>
            <person name="Zwiers L.-H."/>
            <person name="Turgeon B."/>
            <person name="Goodwin S."/>
            <person name="Spatafora J."/>
            <person name="Crous P."/>
            <person name="Grigoriev I."/>
        </authorList>
    </citation>
    <scope>NUCLEOTIDE SEQUENCE</scope>
    <source>
        <strain evidence="6">ATCC 16933</strain>
    </source>
</reference>
<keyword evidence="2" id="KW-0812">Transmembrane</keyword>
<dbReference type="GO" id="GO:0016020">
    <property type="term" value="C:membrane"/>
    <property type="evidence" value="ECO:0007669"/>
    <property type="project" value="UniProtKB-SubCell"/>
</dbReference>
<keyword evidence="7" id="KW-1185">Reference proteome</keyword>
<name>A0A6A6P9M5_9PEZI</name>
<comment type="subcellular location">
    <subcellularLocation>
        <location evidence="1">Membrane</location>
    </subcellularLocation>
</comment>
<keyword evidence="4" id="KW-0472">Membrane</keyword>
<dbReference type="EMBL" id="MU001673">
    <property type="protein sequence ID" value="KAF2460635.1"/>
    <property type="molecule type" value="Genomic_DNA"/>
</dbReference>
<dbReference type="InterPro" id="IPR039868">
    <property type="entry name" value="ARMD3-like"/>
</dbReference>
<accession>A0A6A6P9M5</accession>
<feature type="domain" description="Armadillo-like helical" evidence="5">
    <location>
        <begin position="402"/>
        <end position="629"/>
    </location>
</feature>
<evidence type="ECO:0000256" key="1">
    <source>
        <dbReference type="ARBA" id="ARBA00004370"/>
    </source>
</evidence>
<dbReference type="OrthoDB" id="2012278at2759"/>
<dbReference type="GO" id="GO:0005829">
    <property type="term" value="C:cytosol"/>
    <property type="evidence" value="ECO:0007669"/>
    <property type="project" value="TreeGrafter"/>
</dbReference>
<dbReference type="AlphaFoldDB" id="A0A6A6P9M5"/>
<keyword evidence="3" id="KW-1133">Transmembrane helix</keyword>
<evidence type="ECO:0000259" key="5">
    <source>
        <dbReference type="SMART" id="SM01158"/>
    </source>
</evidence>
<dbReference type="PANTHER" id="PTHR13608">
    <property type="entry name" value="ARMADILLO-LIKE HELICAL DOMAIN-CONTAINING PROTEIN 3"/>
    <property type="match status" value="1"/>
</dbReference>
<protein>
    <recommendedName>
        <fullName evidence="5">Armadillo-like helical domain-containing protein</fullName>
    </recommendedName>
</protein>
<dbReference type="InterPro" id="IPR013636">
    <property type="entry name" value="ARMH3_C"/>
</dbReference>
<evidence type="ECO:0000256" key="4">
    <source>
        <dbReference type="ARBA" id="ARBA00023136"/>
    </source>
</evidence>
<evidence type="ECO:0000256" key="3">
    <source>
        <dbReference type="ARBA" id="ARBA00022989"/>
    </source>
</evidence>
<dbReference type="SMART" id="SM01158">
    <property type="entry name" value="DUF1741"/>
    <property type="match status" value="1"/>
</dbReference>
<sequence>MEASPLVQQTRPESFRPKVVQLYEALLAEEDAEDVDLPEGFWRELFLLRPDPQSLRKLLDSCSPDDLLQLQPHTQQLFLRATQCVRQGVGPSDEVALDTLTAFLAGVLAKRYTNPSSDVISVLAGLHDADSVFYEFVGALDSTIRNGRYVQVRRKAVRVALSMISGAYQTGLISYFTHRDLFPSLMKFVQDADSEGLLKEPIILLGLLANYNKFEFQNPYRVRLDDFVNEVAIRKIITCVGTMCTTARDEYVAVQDDLPEGWNLSSTLTYIGLGSFTSNSRPTTPTASAEDPKSSFAALPGPDAAVLLPAYDFVNANKLFCFNFVSMPPKEKNEPSPFSSFLSLTSYLFQHAHRSARTQLYTHLCLFILHIIVEDQALLKRICGDDSKIYVRLCRQRQPYLPLVRADRVLAAQILDVMLDGLNHNLRRRLDVQFYSLCIGVVMRITSFLHHTRVRLPYHWSEMWRSLLSFIKFLTTYSADLKPVLGISDMISQLVNLIAFSLSNGESFLPDSAAYDDLFYKLVEAGDILTKFRDVYDLSKDQSASSIETLISVSSHYYGLLEENRQSGKSKSKNLSPKEVSNVIKQGYDTLSIEAKDGLDRWDKFREADHKSFVKRLARLAVEDTKILIQSS</sequence>
<dbReference type="Proteomes" id="UP000799766">
    <property type="component" value="Unassembled WGS sequence"/>
</dbReference>
<proteinExistence type="predicted"/>